<reference evidence="4" key="1">
    <citation type="journal article" date="2019" name="Int. J. Syst. Evol. Microbiol.">
        <title>The Global Catalogue of Microorganisms (GCM) 10K type strain sequencing project: providing services to taxonomists for standard genome sequencing and annotation.</title>
        <authorList>
            <consortium name="The Broad Institute Genomics Platform"/>
            <consortium name="The Broad Institute Genome Sequencing Center for Infectious Disease"/>
            <person name="Wu L."/>
            <person name="Ma J."/>
        </authorList>
    </citation>
    <scope>NUCLEOTIDE SEQUENCE [LARGE SCALE GENOMIC DNA]</scope>
    <source>
        <strain evidence="4">TISTR 2562</strain>
    </source>
</reference>
<evidence type="ECO:0000259" key="2">
    <source>
        <dbReference type="Pfam" id="PF00892"/>
    </source>
</evidence>
<dbReference type="InterPro" id="IPR000620">
    <property type="entry name" value="EamA_dom"/>
</dbReference>
<proteinExistence type="predicted"/>
<dbReference type="SUPFAM" id="SSF103481">
    <property type="entry name" value="Multidrug resistance efflux transporter EmrE"/>
    <property type="match status" value="2"/>
</dbReference>
<dbReference type="Pfam" id="PF00892">
    <property type="entry name" value="EamA"/>
    <property type="match status" value="2"/>
</dbReference>
<evidence type="ECO:0000313" key="3">
    <source>
        <dbReference type="EMBL" id="MFD2737950.1"/>
    </source>
</evidence>
<feature type="transmembrane region" description="Helical" evidence="1">
    <location>
        <begin position="27"/>
        <end position="49"/>
    </location>
</feature>
<feature type="domain" description="EamA" evidence="2">
    <location>
        <begin position="147"/>
        <end position="275"/>
    </location>
</feature>
<dbReference type="InterPro" id="IPR037185">
    <property type="entry name" value="EmrE-like"/>
</dbReference>
<dbReference type="Proteomes" id="UP001597474">
    <property type="component" value="Unassembled WGS sequence"/>
</dbReference>
<keyword evidence="1" id="KW-0472">Membrane</keyword>
<organism evidence="3 4">
    <name type="scientific">Sulfitobacter aestuarii</name>
    <dbReference type="NCBI Taxonomy" id="2161676"/>
    <lineage>
        <taxon>Bacteria</taxon>
        <taxon>Pseudomonadati</taxon>
        <taxon>Pseudomonadota</taxon>
        <taxon>Alphaproteobacteria</taxon>
        <taxon>Rhodobacterales</taxon>
        <taxon>Roseobacteraceae</taxon>
        <taxon>Sulfitobacter</taxon>
    </lineage>
</organism>
<feature type="transmembrane region" description="Helical" evidence="1">
    <location>
        <begin position="175"/>
        <end position="194"/>
    </location>
</feature>
<evidence type="ECO:0000313" key="4">
    <source>
        <dbReference type="Proteomes" id="UP001597474"/>
    </source>
</evidence>
<accession>A0ABW5TWU2</accession>
<feature type="transmembrane region" description="Helical" evidence="1">
    <location>
        <begin position="61"/>
        <end position="83"/>
    </location>
</feature>
<feature type="transmembrane region" description="Helical" evidence="1">
    <location>
        <begin position="115"/>
        <end position="135"/>
    </location>
</feature>
<dbReference type="RefSeq" id="WP_386370101.1">
    <property type="nucleotide sequence ID" value="NZ_JBHUMP010000001.1"/>
</dbReference>
<feature type="transmembrane region" description="Helical" evidence="1">
    <location>
        <begin position="90"/>
        <end position="109"/>
    </location>
</feature>
<feature type="transmembrane region" description="Helical" evidence="1">
    <location>
        <begin position="235"/>
        <end position="254"/>
    </location>
</feature>
<protein>
    <submittedName>
        <fullName evidence="3">EamA family transporter</fullName>
    </submittedName>
</protein>
<name>A0ABW5TWU2_9RHOB</name>
<feature type="transmembrane region" description="Helical" evidence="1">
    <location>
        <begin position="147"/>
        <end position="169"/>
    </location>
</feature>
<keyword evidence="1" id="KW-0812">Transmembrane</keyword>
<gene>
    <name evidence="3" type="ORF">ACFSUD_00050</name>
</gene>
<comment type="caution">
    <text evidence="3">The sequence shown here is derived from an EMBL/GenBank/DDBJ whole genome shotgun (WGS) entry which is preliminary data.</text>
</comment>
<evidence type="ECO:0000256" key="1">
    <source>
        <dbReference type="SAM" id="Phobius"/>
    </source>
</evidence>
<sequence>MSLILGLCAAICWALHDLSVRRISQHIAILPALLCVFVFGALFLLPVAVLAGDWGAMNIPAYRMSGVSGLLYGLAALSLYAAFEIGPVRLVSPIIGAFPLLSTLWAMYSGVEIGIGQWLAVIAIVLGVGLVALLSEPGAGQAGKSRAIAYSLLAALGFAATFATAQIAAQRGADLPVTLTSRIAATLLIALLVWGMRHRALPVRSALPVLALMGLLDALAIGLVTYSGNLPRPEFAAVAASLFGMLTVLLAWAILREPMRARQWAAAALVFCGIGYLGL</sequence>
<feature type="domain" description="EamA" evidence="2">
    <location>
        <begin position="3"/>
        <end position="132"/>
    </location>
</feature>
<feature type="transmembrane region" description="Helical" evidence="1">
    <location>
        <begin position="206"/>
        <end position="229"/>
    </location>
</feature>
<dbReference type="EMBL" id="JBHUMP010000001">
    <property type="protein sequence ID" value="MFD2737950.1"/>
    <property type="molecule type" value="Genomic_DNA"/>
</dbReference>
<keyword evidence="4" id="KW-1185">Reference proteome</keyword>
<keyword evidence="1" id="KW-1133">Transmembrane helix</keyword>